<dbReference type="Proteomes" id="UP000790709">
    <property type="component" value="Unassembled WGS sequence"/>
</dbReference>
<comment type="caution">
    <text evidence="1">The sequence shown here is derived from an EMBL/GenBank/DDBJ whole genome shotgun (WGS) entry which is preliminary data.</text>
</comment>
<accession>A0ACB8B6I1</accession>
<dbReference type="EMBL" id="MU266541">
    <property type="protein sequence ID" value="KAH7921140.1"/>
    <property type="molecule type" value="Genomic_DNA"/>
</dbReference>
<evidence type="ECO:0000313" key="1">
    <source>
        <dbReference type="EMBL" id="KAH7921140.1"/>
    </source>
</evidence>
<sequence length="273" mass="30443">MPGPCNLKKKKKLQVKRDKKCISLQSIVDNPQTPPPIYEPIATVHANLNDSYESEVESTSDGVPDDESLPHAPNIYDPGNGPRVRSARAFLSSFFAQPPSLDDPLCAEFAQEEVLQMLCTVLPEETAIILWYNKSRSTARICPSCRRLYRLGDNLPNLIEDEQCSKEVARPPQLLREQEISGLCSPVCFILASFDYPGAIKTTWGNMAEEIDDYTWELLNGPGEGRGDMGLSMLLKMARLDDLGLGQLCLPDVDFGSDEDNPSNHSRHQERVH</sequence>
<reference evidence="1" key="1">
    <citation type="journal article" date="2021" name="New Phytol.">
        <title>Evolutionary innovations through gain and loss of genes in the ectomycorrhizal Boletales.</title>
        <authorList>
            <person name="Wu G."/>
            <person name="Miyauchi S."/>
            <person name="Morin E."/>
            <person name="Kuo A."/>
            <person name="Drula E."/>
            <person name="Varga T."/>
            <person name="Kohler A."/>
            <person name="Feng B."/>
            <person name="Cao Y."/>
            <person name="Lipzen A."/>
            <person name="Daum C."/>
            <person name="Hundley H."/>
            <person name="Pangilinan J."/>
            <person name="Johnson J."/>
            <person name="Barry K."/>
            <person name="LaButti K."/>
            <person name="Ng V."/>
            <person name="Ahrendt S."/>
            <person name="Min B."/>
            <person name="Choi I.G."/>
            <person name="Park H."/>
            <person name="Plett J.M."/>
            <person name="Magnuson J."/>
            <person name="Spatafora J.W."/>
            <person name="Nagy L.G."/>
            <person name="Henrissat B."/>
            <person name="Grigoriev I.V."/>
            <person name="Yang Z.L."/>
            <person name="Xu J."/>
            <person name="Martin F.M."/>
        </authorList>
    </citation>
    <scope>NUCLEOTIDE SEQUENCE</scope>
    <source>
        <strain evidence="1">KUC20120723A-06</strain>
    </source>
</reference>
<name>A0ACB8B6I1_9AGAM</name>
<keyword evidence="2" id="KW-1185">Reference proteome</keyword>
<gene>
    <name evidence="1" type="ORF">BV22DRAFT_1132543</name>
</gene>
<proteinExistence type="predicted"/>
<evidence type="ECO:0000313" key="2">
    <source>
        <dbReference type="Proteomes" id="UP000790709"/>
    </source>
</evidence>
<organism evidence="1 2">
    <name type="scientific">Leucogyrophana mollusca</name>
    <dbReference type="NCBI Taxonomy" id="85980"/>
    <lineage>
        <taxon>Eukaryota</taxon>
        <taxon>Fungi</taxon>
        <taxon>Dikarya</taxon>
        <taxon>Basidiomycota</taxon>
        <taxon>Agaricomycotina</taxon>
        <taxon>Agaricomycetes</taxon>
        <taxon>Agaricomycetidae</taxon>
        <taxon>Boletales</taxon>
        <taxon>Boletales incertae sedis</taxon>
        <taxon>Leucogyrophana</taxon>
    </lineage>
</organism>
<protein>
    <submittedName>
        <fullName evidence="1">Uncharacterized protein</fullName>
    </submittedName>
</protein>